<reference evidence="9" key="2">
    <citation type="journal article" date="2021" name="Genome Biol. Evol.">
        <title>Developing a high-quality reference genome for a parasitic bivalve with doubly uniparental inheritance (Bivalvia: Unionida).</title>
        <authorList>
            <person name="Smith C.H."/>
        </authorList>
    </citation>
    <scope>NUCLEOTIDE SEQUENCE</scope>
    <source>
        <strain evidence="9">CHS0354</strain>
        <tissue evidence="9">Mantle</tissue>
    </source>
</reference>
<name>A0AAE0T5L3_9BIVA</name>
<dbReference type="GO" id="GO:0016874">
    <property type="term" value="F:ligase activity"/>
    <property type="evidence" value="ECO:0007669"/>
    <property type="project" value="UniProtKB-KW"/>
</dbReference>
<dbReference type="InterPro" id="IPR000683">
    <property type="entry name" value="Gfo/Idh/MocA-like_OxRdtase_N"/>
</dbReference>
<accession>A0AAE0T5L3</accession>
<dbReference type="PANTHER" id="PTHR42840">
    <property type="entry name" value="NAD(P)-BINDING ROSSMANN-FOLD SUPERFAMILY PROTEIN-RELATED"/>
    <property type="match status" value="1"/>
</dbReference>
<evidence type="ECO:0000259" key="8">
    <source>
        <dbReference type="Pfam" id="PF22725"/>
    </source>
</evidence>
<evidence type="ECO:0000313" key="10">
    <source>
        <dbReference type="Proteomes" id="UP001195483"/>
    </source>
</evidence>
<dbReference type="Gene3D" id="3.40.50.720">
    <property type="entry name" value="NAD(P)-binding Rossmann-like Domain"/>
    <property type="match status" value="1"/>
</dbReference>
<reference evidence="9" key="3">
    <citation type="submission" date="2023-05" db="EMBL/GenBank/DDBJ databases">
        <authorList>
            <person name="Smith C.H."/>
        </authorList>
    </citation>
    <scope>NUCLEOTIDE SEQUENCE</scope>
    <source>
        <strain evidence="9">CHS0354</strain>
        <tissue evidence="9">Mantle</tissue>
    </source>
</reference>
<keyword evidence="10" id="KW-1185">Reference proteome</keyword>
<dbReference type="SUPFAM" id="SSF51735">
    <property type="entry name" value="NAD(P)-binding Rossmann-fold domains"/>
    <property type="match status" value="1"/>
</dbReference>
<dbReference type="Pfam" id="PF22725">
    <property type="entry name" value="GFO_IDH_MocA_C3"/>
    <property type="match status" value="1"/>
</dbReference>
<feature type="domain" description="tRNA synthetases class I catalytic" evidence="6">
    <location>
        <begin position="267"/>
        <end position="398"/>
    </location>
</feature>
<dbReference type="Pfam" id="PF01408">
    <property type="entry name" value="GFO_IDH_MocA"/>
    <property type="match status" value="1"/>
</dbReference>
<dbReference type="Pfam" id="PF01406">
    <property type="entry name" value="tRNA-synt_1e"/>
    <property type="match status" value="1"/>
</dbReference>
<sequence length="424" mass="47189">MNDPAVSAFLIAGPSATHCEYITEGISRGKAVFCEKPIGTDIDEVRRCVALIKEKGGLCSLGFNRRYDPSFHTLKKRLNSGEIGTVETVHITSRDPAPPSVEYLKSSGGIFRDMTIHDFDMARWLLGEEPTEIYVAGSTLTDKTLDSFGDSDTAAVILKTASGKLCTILNNRRSGYGYDQRIEVLGSQGMLQADNRTPTSVRFSGKTGIIADQPEYFFLERYKDAYRLEMENFAACIQKNGRPLADETDGMRALILADAATEARRTDDKIIARAQESGKEIGALCDEMIRLHDEDMEIFGVQYPDIAPRATDHIRGMISVIEKLMQKGFAYHSGNDVYFRTQAFADYGCLSGKITDELDAGHRITVSELKQQEHDFVLWKGHKPGEPFWESPWGTADPDGILNVPQCQKPFWERNLIFTEAGAT</sequence>
<dbReference type="GO" id="GO:0005737">
    <property type="term" value="C:cytoplasm"/>
    <property type="evidence" value="ECO:0007669"/>
    <property type="project" value="TreeGrafter"/>
</dbReference>
<evidence type="ECO:0000313" key="9">
    <source>
        <dbReference type="EMBL" id="KAK3604192.1"/>
    </source>
</evidence>
<dbReference type="InterPro" id="IPR014729">
    <property type="entry name" value="Rossmann-like_a/b/a_fold"/>
</dbReference>
<keyword evidence="2" id="KW-0436">Ligase</keyword>
<dbReference type="InterPro" id="IPR032678">
    <property type="entry name" value="tRNA-synt_1_cat_dom"/>
</dbReference>
<dbReference type="GO" id="GO:0016491">
    <property type="term" value="F:oxidoreductase activity"/>
    <property type="evidence" value="ECO:0007669"/>
    <property type="project" value="UniProtKB-KW"/>
</dbReference>
<dbReference type="InterPro" id="IPR036291">
    <property type="entry name" value="NAD(P)-bd_dom_sf"/>
</dbReference>
<evidence type="ECO:0000256" key="5">
    <source>
        <dbReference type="ARBA" id="ARBA00023002"/>
    </source>
</evidence>
<feature type="domain" description="GFO/IDH/MocA-like oxidoreductase" evidence="8">
    <location>
        <begin position="71"/>
        <end position="191"/>
    </location>
</feature>
<dbReference type="EMBL" id="JAEAOA010000186">
    <property type="protein sequence ID" value="KAK3604192.1"/>
    <property type="molecule type" value="Genomic_DNA"/>
</dbReference>
<dbReference type="InterPro" id="IPR055170">
    <property type="entry name" value="GFO_IDH_MocA-like_dom"/>
</dbReference>
<proteinExistence type="inferred from homology"/>
<organism evidence="9 10">
    <name type="scientific">Potamilus streckersoni</name>
    <dbReference type="NCBI Taxonomy" id="2493646"/>
    <lineage>
        <taxon>Eukaryota</taxon>
        <taxon>Metazoa</taxon>
        <taxon>Spiralia</taxon>
        <taxon>Lophotrochozoa</taxon>
        <taxon>Mollusca</taxon>
        <taxon>Bivalvia</taxon>
        <taxon>Autobranchia</taxon>
        <taxon>Heteroconchia</taxon>
        <taxon>Palaeoheterodonta</taxon>
        <taxon>Unionida</taxon>
        <taxon>Unionoidea</taxon>
        <taxon>Unionidae</taxon>
        <taxon>Ambleminae</taxon>
        <taxon>Lampsilini</taxon>
        <taxon>Potamilus</taxon>
    </lineage>
</organism>
<dbReference type="Gene3D" id="3.30.360.10">
    <property type="entry name" value="Dihydrodipicolinate Reductase, domain 2"/>
    <property type="match status" value="1"/>
</dbReference>
<dbReference type="Gene3D" id="3.40.50.620">
    <property type="entry name" value="HUPs"/>
    <property type="match status" value="1"/>
</dbReference>
<comment type="caution">
    <text evidence="9">The sequence shown here is derived from an EMBL/GenBank/DDBJ whole genome shotgun (WGS) entry which is preliminary data.</text>
</comment>
<evidence type="ECO:0008006" key="11">
    <source>
        <dbReference type="Google" id="ProtNLM"/>
    </source>
</evidence>
<evidence type="ECO:0000259" key="6">
    <source>
        <dbReference type="Pfam" id="PF01406"/>
    </source>
</evidence>
<keyword evidence="3" id="KW-0547">Nucleotide-binding</keyword>
<evidence type="ECO:0000259" key="7">
    <source>
        <dbReference type="Pfam" id="PF01408"/>
    </source>
</evidence>
<reference evidence="9" key="1">
    <citation type="journal article" date="2021" name="Genome Biol. Evol.">
        <title>A High-Quality Reference Genome for a Parasitic Bivalve with Doubly Uniparental Inheritance (Bivalvia: Unionida).</title>
        <authorList>
            <person name="Smith C.H."/>
        </authorList>
    </citation>
    <scope>NUCLEOTIDE SEQUENCE</scope>
    <source>
        <strain evidence="9">CHS0354</strain>
    </source>
</reference>
<keyword evidence="5" id="KW-0560">Oxidoreductase</keyword>
<dbReference type="PANTHER" id="PTHR42840:SF3">
    <property type="entry name" value="BINDING ROSSMANN FOLD OXIDOREDUCTASE, PUTATIVE (AFU_ORTHOLOGUE AFUA_2G10240)-RELATED"/>
    <property type="match status" value="1"/>
</dbReference>
<evidence type="ECO:0000256" key="3">
    <source>
        <dbReference type="ARBA" id="ARBA00022741"/>
    </source>
</evidence>
<comment type="similarity">
    <text evidence="1">Belongs to the Gfo/Idh/MocA family.</text>
</comment>
<evidence type="ECO:0000256" key="4">
    <source>
        <dbReference type="ARBA" id="ARBA00022840"/>
    </source>
</evidence>
<dbReference type="AlphaFoldDB" id="A0AAE0T5L3"/>
<protein>
    <recommendedName>
        <fullName evidence="11">Inositol 2-dehydrogenase</fullName>
    </recommendedName>
</protein>
<dbReference type="GO" id="GO:0006740">
    <property type="term" value="P:NADPH regeneration"/>
    <property type="evidence" value="ECO:0007669"/>
    <property type="project" value="TreeGrafter"/>
</dbReference>
<dbReference type="SUPFAM" id="SSF55347">
    <property type="entry name" value="Glyceraldehyde-3-phosphate dehydrogenase-like, C-terminal domain"/>
    <property type="match status" value="1"/>
</dbReference>
<dbReference type="SUPFAM" id="SSF52374">
    <property type="entry name" value="Nucleotidylyl transferase"/>
    <property type="match status" value="1"/>
</dbReference>
<dbReference type="GO" id="GO:0005524">
    <property type="term" value="F:ATP binding"/>
    <property type="evidence" value="ECO:0007669"/>
    <property type="project" value="UniProtKB-KW"/>
</dbReference>
<dbReference type="Proteomes" id="UP001195483">
    <property type="component" value="Unassembled WGS sequence"/>
</dbReference>
<evidence type="ECO:0000256" key="1">
    <source>
        <dbReference type="ARBA" id="ARBA00010928"/>
    </source>
</evidence>
<feature type="domain" description="Gfo/Idh/MocA-like oxidoreductase N-terminal" evidence="7">
    <location>
        <begin position="1"/>
        <end position="63"/>
    </location>
</feature>
<keyword evidence="4" id="KW-0067">ATP-binding</keyword>
<gene>
    <name evidence="9" type="ORF">CHS0354_002000</name>
</gene>
<evidence type="ECO:0000256" key="2">
    <source>
        <dbReference type="ARBA" id="ARBA00022598"/>
    </source>
</evidence>